<dbReference type="AlphaFoldDB" id="A0A2P6C6W7"/>
<reference evidence="1 2" key="1">
    <citation type="submission" date="2016-12" db="EMBL/GenBank/DDBJ databases">
        <title>Trade-off between light-utilization and light-protection in marine flavobacteria.</title>
        <authorList>
            <person name="Kumagai Y."/>
            <person name="Yoshizawa S."/>
            <person name="Kogure K."/>
            <person name="Iwasaki W."/>
        </authorList>
    </citation>
    <scope>NUCLEOTIDE SEQUENCE [LARGE SCALE GENOMIC DNA]</scope>
    <source>
        <strain evidence="1 2">KCTC 12100</strain>
    </source>
</reference>
<organism evidence="1 2">
    <name type="scientific">Polaribacter butkevichii</name>
    <dbReference type="NCBI Taxonomy" id="218490"/>
    <lineage>
        <taxon>Bacteria</taxon>
        <taxon>Pseudomonadati</taxon>
        <taxon>Bacteroidota</taxon>
        <taxon>Flavobacteriia</taxon>
        <taxon>Flavobacteriales</taxon>
        <taxon>Flavobacteriaceae</taxon>
    </lineage>
</organism>
<evidence type="ECO:0000313" key="2">
    <source>
        <dbReference type="Proteomes" id="UP000247345"/>
    </source>
</evidence>
<sequence>MPSLDLYIFWVCFLILKTPILPDNLESVFSKPFTSGAVFVTTPKVYEVAEFVKSKNQKEM</sequence>
<proteinExistence type="predicted"/>
<name>A0A2P6C6W7_9FLAO</name>
<evidence type="ECO:0000313" key="1">
    <source>
        <dbReference type="EMBL" id="PQJ68678.1"/>
    </source>
</evidence>
<comment type="caution">
    <text evidence="1">The sequence shown here is derived from an EMBL/GenBank/DDBJ whole genome shotgun (WGS) entry which is preliminary data.</text>
</comment>
<dbReference type="Proteomes" id="UP000247345">
    <property type="component" value="Unassembled WGS sequence"/>
</dbReference>
<protein>
    <submittedName>
        <fullName evidence="1">Uncharacterized protein</fullName>
    </submittedName>
</protein>
<gene>
    <name evidence="1" type="ORF">BTO14_11525</name>
</gene>
<accession>A0A2P6C6W7</accession>
<keyword evidence="2" id="KW-1185">Reference proteome</keyword>
<dbReference type="EMBL" id="MSCK01000002">
    <property type="protein sequence ID" value="PQJ68678.1"/>
    <property type="molecule type" value="Genomic_DNA"/>
</dbReference>